<dbReference type="AlphaFoldDB" id="A0AAD5RLT7"/>
<evidence type="ECO:0000313" key="1">
    <source>
        <dbReference type="EMBL" id="KAJ2898071.1"/>
    </source>
</evidence>
<proteinExistence type="predicted"/>
<dbReference type="Proteomes" id="UP001201980">
    <property type="component" value="Unassembled WGS sequence"/>
</dbReference>
<evidence type="ECO:0000313" key="2">
    <source>
        <dbReference type="Proteomes" id="UP001201980"/>
    </source>
</evidence>
<keyword evidence="2" id="KW-1185">Reference proteome</keyword>
<comment type="caution">
    <text evidence="1">The sequence shown here is derived from an EMBL/GenBank/DDBJ whole genome shotgun (WGS) entry which is preliminary data.</text>
</comment>
<protein>
    <submittedName>
        <fullName evidence="1">Uncharacterized protein</fullName>
    </submittedName>
</protein>
<name>A0AAD5RLT7_9PEZI</name>
<gene>
    <name evidence="1" type="ORF">MKZ38_004183</name>
</gene>
<sequence>MDGIATAPPRYSFWEDDRQSSSWFEPWECERYHLTPHCGLGEDTCYSLARNAPQEIVVDDAFSILAMPRHDPAAYDKGAVMRQCLATMSRIVETARQNLDKYRKIVEEFENETWSISKWGGRDVVNSVWVKKVARGLRHGRIDWNFATIERKFVGYQAELQAQITTRNRDVDSRSIIIRQMSLHCEKVIQVASPSSHDFMSFRHLVSQLDELVRKYDLEDEKVHDDFLAYARRTGLDVYGTVGGV</sequence>
<accession>A0AAD5RLT7</accession>
<dbReference type="EMBL" id="JAKWBI020000245">
    <property type="protein sequence ID" value="KAJ2898071.1"/>
    <property type="molecule type" value="Genomic_DNA"/>
</dbReference>
<organism evidence="1 2">
    <name type="scientific">Zalerion maritima</name>
    <dbReference type="NCBI Taxonomy" id="339359"/>
    <lineage>
        <taxon>Eukaryota</taxon>
        <taxon>Fungi</taxon>
        <taxon>Dikarya</taxon>
        <taxon>Ascomycota</taxon>
        <taxon>Pezizomycotina</taxon>
        <taxon>Sordariomycetes</taxon>
        <taxon>Lulworthiomycetidae</taxon>
        <taxon>Lulworthiales</taxon>
        <taxon>Lulworthiaceae</taxon>
        <taxon>Zalerion</taxon>
    </lineage>
</organism>
<reference evidence="1" key="1">
    <citation type="submission" date="2022-07" db="EMBL/GenBank/DDBJ databases">
        <title>Draft genome sequence of Zalerion maritima ATCC 34329, a (micro)plastics degrading marine fungus.</title>
        <authorList>
            <person name="Paco A."/>
            <person name="Goncalves M.F.M."/>
            <person name="Rocha-Santos T.A.P."/>
            <person name="Alves A."/>
        </authorList>
    </citation>
    <scope>NUCLEOTIDE SEQUENCE</scope>
    <source>
        <strain evidence="1">ATCC 34329</strain>
    </source>
</reference>